<dbReference type="PANTHER" id="PTHR30349">
    <property type="entry name" value="PHAGE INTEGRASE-RELATED"/>
    <property type="match status" value="1"/>
</dbReference>
<evidence type="ECO:0000259" key="11">
    <source>
        <dbReference type="PROSITE" id="PS51900"/>
    </source>
</evidence>
<accession>A0A0R1ZG46</accession>
<dbReference type="GO" id="GO:0051301">
    <property type="term" value="P:cell division"/>
    <property type="evidence" value="ECO:0007669"/>
    <property type="project" value="UniProtKB-KW"/>
</dbReference>
<name>A0A0R1ZG46_9LACO</name>
<evidence type="ECO:0000256" key="5">
    <source>
        <dbReference type="ARBA" id="ARBA00022908"/>
    </source>
</evidence>
<dbReference type="InterPro" id="IPR050090">
    <property type="entry name" value="Tyrosine_recombinase_XerCD"/>
</dbReference>
<dbReference type="InterPro" id="IPR013762">
    <property type="entry name" value="Integrase-like_cat_sf"/>
</dbReference>
<evidence type="ECO:0000256" key="7">
    <source>
        <dbReference type="ARBA" id="ARBA00023172"/>
    </source>
</evidence>
<feature type="domain" description="Core-binding (CB)" evidence="11">
    <location>
        <begin position="15"/>
        <end position="114"/>
    </location>
</feature>
<dbReference type="GO" id="GO:0003677">
    <property type="term" value="F:DNA binding"/>
    <property type="evidence" value="ECO:0007669"/>
    <property type="project" value="UniProtKB-UniRule"/>
</dbReference>
<evidence type="ECO:0000256" key="3">
    <source>
        <dbReference type="ARBA" id="ARBA00022618"/>
    </source>
</evidence>
<reference evidence="12 13" key="1">
    <citation type="journal article" date="2015" name="Genome Announc.">
        <title>Expanding the biotechnology potential of lactobacilli through comparative genomics of 213 strains and associated genera.</title>
        <authorList>
            <person name="Sun Z."/>
            <person name="Harris H.M."/>
            <person name="McCann A."/>
            <person name="Guo C."/>
            <person name="Argimon S."/>
            <person name="Zhang W."/>
            <person name="Yang X."/>
            <person name="Jeffery I.B."/>
            <person name="Cooney J.C."/>
            <person name="Kagawa T.F."/>
            <person name="Liu W."/>
            <person name="Song Y."/>
            <person name="Salvetti E."/>
            <person name="Wrobel A."/>
            <person name="Rasinkangas P."/>
            <person name="Parkhill J."/>
            <person name="Rea M.C."/>
            <person name="O'Sullivan O."/>
            <person name="Ritari J."/>
            <person name="Douillard F.P."/>
            <person name="Paul Ross R."/>
            <person name="Yang R."/>
            <person name="Briner A.E."/>
            <person name="Felis G.E."/>
            <person name="de Vos W.M."/>
            <person name="Barrangou R."/>
            <person name="Klaenhammer T.R."/>
            <person name="Caufield P.W."/>
            <person name="Cui Y."/>
            <person name="Zhang H."/>
            <person name="O'Toole P.W."/>
        </authorList>
    </citation>
    <scope>NUCLEOTIDE SEQUENCE [LARGE SCALE GENOMIC DNA]</scope>
    <source>
        <strain evidence="12 13">DSM 20653</strain>
    </source>
</reference>
<keyword evidence="8" id="KW-0131">Cell cycle</keyword>
<evidence type="ECO:0000256" key="8">
    <source>
        <dbReference type="ARBA" id="ARBA00023306"/>
    </source>
</evidence>
<evidence type="ECO:0000256" key="9">
    <source>
        <dbReference type="PROSITE-ProRule" id="PRU01248"/>
    </source>
</evidence>
<gene>
    <name evidence="12" type="ORF">FC64_GL001231</name>
</gene>
<dbReference type="PROSITE" id="PS51900">
    <property type="entry name" value="CB"/>
    <property type="match status" value="1"/>
</dbReference>
<keyword evidence="6 9" id="KW-0238">DNA-binding</keyword>
<dbReference type="InterPro" id="IPR010998">
    <property type="entry name" value="Integrase_recombinase_N"/>
</dbReference>
<dbReference type="AlphaFoldDB" id="A0A0R1ZG46"/>
<dbReference type="GO" id="GO:0005737">
    <property type="term" value="C:cytoplasm"/>
    <property type="evidence" value="ECO:0007669"/>
    <property type="project" value="UniProtKB-SubCell"/>
</dbReference>
<dbReference type="PANTHER" id="PTHR30349:SF77">
    <property type="entry name" value="TYROSINE RECOMBINASE XERC"/>
    <property type="match status" value="1"/>
</dbReference>
<evidence type="ECO:0000256" key="4">
    <source>
        <dbReference type="ARBA" id="ARBA00022829"/>
    </source>
</evidence>
<dbReference type="GO" id="GO:0015074">
    <property type="term" value="P:DNA integration"/>
    <property type="evidence" value="ECO:0007669"/>
    <property type="project" value="UniProtKB-KW"/>
</dbReference>
<dbReference type="GO" id="GO:0007059">
    <property type="term" value="P:chromosome segregation"/>
    <property type="evidence" value="ECO:0007669"/>
    <property type="project" value="UniProtKB-KW"/>
</dbReference>
<evidence type="ECO:0000256" key="1">
    <source>
        <dbReference type="ARBA" id="ARBA00004496"/>
    </source>
</evidence>
<dbReference type="Gene3D" id="1.10.150.130">
    <property type="match status" value="1"/>
</dbReference>
<dbReference type="NCBIfam" id="NF003462">
    <property type="entry name" value="PRK05084.1"/>
    <property type="match status" value="1"/>
</dbReference>
<dbReference type="InterPro" id="IPR044068">
    <property type="entry name" value="CB"/>
</dbReference>
<keyword evidence="2" id="KW-0963">Cytoplasm</keyword>
<dbReference type="CDD" id="cd00397">
    <property type="entry name" value="DNA_BRE_C"/>
    <property type="match status" value="1"/>
</dbReference>
<keyword evidence="5" id="KW-0229">DNA integration</keyword>
<comment type="subcellular location">
    <subcellularLocation>
        <location evidence="1">Cytoplasm</location>
    </subcellularLocation>
</comment>
<dbReference type="PATRIC" id="fig|1423820.4.peg.1257"/>
<evidence type="ECO:0000259" key="10">
    <source>
        <dbReference type="PROSITE" id="PS51898"/>
    </source>
</evidence>
<sequence length="350" mass="40970">MDHDRYLPLIQTELKKLPIYIRDFYLQTNHSITTIYQYLTEFRRFFDWLRESGISNANQNKEIKVETLAQLRRSDIMLYIDFLKHSKNKQGHVNSPTSINRSINALRSLFKFLTVTADTEDGKPYFTNNVMLKIDSLNTTETLNYRAHNLETHMYTGERKYEFIDFIENEYEKNCDPRALTAFKKNKERDICIAAMILGTGIRVSEAANVNVEDLHLEDAMLDVTRKGGMRDSVPIAPWVVQYVERYAKIRQDRYNPPKDQKAFFVTEYHGEVRRITYNAIEKLIKKYSTAFGHPLTPHKLRHTLASELYEITKDRVLVSQQLGQKGTSATDLYTHVNQEAQKDALRKLK</sequence>
<dbReference type="EMBL" id="AYYZ01000029">
    <property type="protein sequence ID" value="KRM52036.1"/>
    <property type="molecule type" value="Genomic_DNA"/>
</dbReference>
<comment type="caution">
    <text evidence="12">The sequence shown here is derived from an EMBL/GenBank/DDBJ whole genome shotgun (WGS) entry which is preliminary data.</text>
</comment>
<dbReference type="Proteomes" id="UP000051291">
    <property type="component" value="Unassembled WGS sequence"/>
</dbReference>
<dbReference type="InterPro" id="IPR011010">
    <property type="entry name" value="DNA_brk_join_enz"/>
</dbReference>
<keyword evidence="7" id="KW-0233">DNA recombination</keyword>
<organism evidence="12 13">
    <name type="scientific">Ligilactobacillus araffinosus DSM 20653</name>
    <dbReference type="NCBI Taxonomy" id="1423820"/>
    <lineage>
        <taxon>Bacteria</taxon>
        <taxon>Bacillati</taxon>
        <taxon>Bacillota</taxon>
        <taxon>Bacilli</taxon>
        <taxon>Lactobacillales</taxon>
        <taxon>Lactobacillaceae</taxon>
        <taxon>Ligilactobacillus</taxon>
    </lineage>
</organism>
<dbReference type="InterPro" id="IPR002104">
    <property type="entry name" value="Integrase_catalytic"/>
</dbReference>
<evidence type="ECO:0000313" key="13">
    <source>
        <dbReference type="Proteomes" id="UP000051291"/>
    </source>
</evidence>
<dbReference type="Pfam" id="PF00589">
    <property type="entry name" value="Phage_integrase"/>
    <property type="match status" value="1"/>
</dbReference>
<keyword evidence="3" id="KW-0132">Cell division</keyword>
<feature type="domain" description="Tyr recombinase" evidence="10">
    <location>
        <begin position="150"/>
        <end position="347"/>
    </location>
</feature>
<evidence type="ECO:0000256" key="6">
    <source>
        <dbReference type="ARBA" id="ARBA00023125"/>
    </source>
</evidence>
<dbReference type="GO" id="GO:0006310">
    <property type="term" value="P:DNA recombination"/>
    <property type="evidence" value="ECO:0007669"/>
    <property type="project" value="UniProtKB-KW"/>
</dbReference>
<dbReference type="SUPFAM" id="SSF56349">
    <property type="entry name" value="DNA breaking-rejoining enzymes"/>
    <property type="match status" value="1"/>
</dbReference>
<dbReference type="PROSITE" id="PS51898">
    <property type="entry name" value="TYR_RECOMBINASE"/>
    <property type="match status" value="1"/>
</dbReference>
<protein>
    <submittedName>
        <fullName evidence="12">Site-specific tyrosine recombinase XerS</fullName>
    </submittedName>
</protein>
<dbReference type="InterPro" id="IPR004107">
    <property type="entry name" value="Integrase_SAM-like_N"/>
</dbReference>
<evidence type="ECO:0000313" key="12">
    <source>
        <dbReference type="EMBL" id="KRM52036.1"/>
    </source>
</evidence>
<dbReference type="Gene3D" id="1.10.443.10">
    <property type="entry name" value="Intergrase catalytic core"/>
    <property type="match status" value="1"/>
</dbReference>
<dbReference type="STRING" id="1423820.FC64_GL001231"/>
<proteinExistence type="predicted"/>
<keyword evidence="4" id="KW-0159">Chromosome partition</keyword>
<keyword evidence="13" id="KW-1185">Reference proteome</keyword>
<dbReference type="Pfam" id="PF02899">
    <property type="entry name" value="Phage_int_SAM_1"/>
    <property type="match status" value="1"/>
</dbReference>
<evidence type="ECO:0000256" key="2">
    <source>
        <dbReference type="ARBA" id="ARBA00022490"/>
    </source>
</evidence>
<dbReference type="RefSeq" id="WP_057907052.1">
    <property type="nucleotide sequence ID" value="NZ_AYYZ01000029.1"/>
</dbReference>